<dbReference type="Proteomes" id="UP000325577">
    <property type="component" value="Linkage Group LG8"/>
</dbReference>
<sequence>MTVVMVMDCLEEVPSSSTIFVVEQFSSLVLSLIRVTRKWKMKGLKDPKGKRTLIERAPQPIVAPRSSTRVLIRELEVNPSVLLSSSTFLFVRSSHNNPTTTTDAYSSSKIFPSASKDLSLFLSIQIAVVASIKLFQTLVDTAKLIEIGSHSLKHQVCHDFTKAIVGLSKWLSRSEGHTPMVNIVEEIEEQAFSVKDRPSLPDPIEGVIVAAEQETVIPRTSIDSAVHLVEEAND</sequence>
<protein>
    <submittedName>
        <fullName evidence="1">Uncharacterized protein</fullName>
    </submittedName>
</protein>
<proteinExistence type="predicted"/>
<evidence type="ECO:0000313" key="2">
    <source>
        <dbReference type="Proteomes" id="UP000325577"/>
    </source>
</evidence>
<dbReference type="AlphaFoldDB" id="A0A5J4ZJF1"/>
<organism evidence="1 2">
    <name type="scientific">Nyssa sinensis</name>
    <dbReference type="NCBI Taxonomy" id="561372"/>
    <lineage>
        <taxon>Eukaryota</taxon>
        <taxon>Viridiplantae</taxon>
        <taxon>Streptophyta</taxon>
        <taxon>Embryophyta</taxon>
        <taxon>Tracheophyta</taxon>
        <taxon>Spermatophyta</taxon>
        <taxon>Magnoliopsida</taxon>
        <taxon>eudicotyledons</taxon>
        <taxon>Gunneridae</taxon>
        <taxon>Pentapetalae</taxon>
        <taxon>asterids</taxon>
        <taxon>Cornales</taxon>
        <taxon>Nyssaceae</taxon>
        <taxon>Nyssa</taxon>
    </lineage>
</organism>
<reference evidence="1 2" key="1">
    <citation type="submission" date="2019-09" db="EMBL/GenBank/DDBJ databases">
        <title>A chromosome-level genome assembly of the Chinese tupelo Nyssa sinensis.</title>
        <authorList>
            <person name="Yang X."/>
            <person name="Kang M."/>
            <person name="Yang Y."/>
            <person name="Xiong H."/>
            <person name="Wang M."/>
            <person name="Zhang Z."/>
            <person name="Wang Z."/>
            <person name="Wu H."/>
            <person name="Ma T."/>
            <person name="Liu J."/>
            <person name="Xi Z."/>
        </authorList>
    </citation>
    <scope>NUCLEOTIDE SEQUENCE [LARGE SCALE GENOMIC DNA]</scope>
    <source>
        <strain evidence="1">J267</strain>
        <tissue evidence="1">Leaf</tissue>
    </source>
</reference>
<keyword evidence="2" id="KW-1185">Reference proteome</keyword>
<evidence type="ECO:0000313" key="1">
    <source>
        <dbReference type="EMBL" id="KAA8517341.1"/>
    </source>
</evidence>
<name>A0A5J4ZJF1_9ASTE</name>
<gene>
    <name evidence="1" type="ORF">F0562_017653</name>
</gene>
<dbReference type="EMBL" id="CM018051">
    <property type="protein sequence ID" value="KAA8517341.1"/>
    <property type="molecule type" value="Genomic_DNA"/>
</dbReference>
<accession>A0A5J4ZJF1</accession>